<evidence type="ECO:0000256" key="1">
    <source>
        <dbReference type="SAM" id="MobiDB-lite"/>
    </source>
</evidence>
<gene>
    <name evidence="2" type="ORF">BN1723_021019</name>
</gene>
<feature type="region of interest" description="Disordered" evidence="1">
    <location>
        <begin position="1"/>
        <end position="21"/>
    </location>
</feature>
<name>A0A0G4KXM1_VERLO</name>
<feature type="non-terminal residue" evidence="2">
    <location>
        <position position="21"/>
    </location>
</feature>
<proteinExistence type="predicted"/>
<dbReference type="EMBL" id="CVQI01005064">
    <property type="protein sequence ID" value="CRK14512.1"/>
    <property type="molecule type" value="Genomic_DNA"/>
</dbReference>
<accession>A0A0G4KXM1</accession>
<dbReference type="Proteomes" id="UP000045706">
    <property type="component" value="Unassembled WGS sequence"/>
</dbReference>
<protein>
    <submittedName>
        <fullName evidence="2">Uncharacterized protein</fullName>
    </submittedName>
</protein>
<dbReference type="AlphaFoldDB" id="A0A0G4KXM1"/>
<reference evidence="3" key="1">
    <citation type="submission" date="2015-05" db="EMBL/GenBank/DDBJ databases">
        <authorList>
            <person name="Fogelqvist Johan"/>
        </authorList>
    </citation>
    <scope>NUCLEOTIDE SEQUENCE [LARGE SCALE GENOMIC DNA]</scope>
</reference>
<sequence length="21" mass="2299">MLLPPPNSPLSSPRPTLPPMR</sequence>
<evidence type="ECO:0000313" key="3">
    <source>
        <dbReference type="Proteomes" id="UP000045706"/>
    </source>
</evidence>
<organism evidence="2 3">
    <name type="scientific">Verticillium longisporum</name>
    <name type="common">Verticillium dahliae var. longisporum</name>
    <dbReference type="NCBI Taxonomy" id="100787"/>
    <lineage>
        <taxon>Eukaryota</taxon>
        <taxon>Fungi</taxon>
        <taxon>Dikarya</taxon>
        <taxon>Ascomycota</taxon>
        <taxon>Pezizomycotina</taxon>
        <taxon>Sordariomycetes</taxon>
        <taxon>Hypocreomycetidae</taxon>
        <taxon>Glomerellales</taxon>
        <taxon>Plectosphaerellaceae</taxon>
        <taxon>Verticillium</taxon>
    </lineage>
</organism>
<evidence type="ECO:0000313" key="2">
    <source>
        <dbReference type="EMBL" id="CRK14512.1"/>
    </source>
</evidence>